<accession>A6GD62</accession>
<comment type="caution">
    <text evidence="2">The sequence shown here is derived from an EMBL/GenBank/DDBJ whole genome shotgun (WGS) entry which is preliminary data.</text>
</comment>
<dbReference type="EMBL" id="ABCS01000070">
    <property type="protein sequence ID" value="EDM76220.1"/>
    <property type="molecule type" value="Genomic_DNA"/>
</dbReference>
<protein>
    <recommendedName>
        <fullName evidence="4">TIGR02270 family protein</fullName>
    </recommendedName>
</protein>
<proteinExistence type="predicted"/>
<dbReference type="Gene3D" id="1.25.10.10">
    <property type="entry name" value="Leucine-rich Repeat Variant"/>
    <property type="match status" value="1"/>
</dbReference>
<sequence length="461" mass="49572">MADEDHILWELVEQHLDEAEFCFEVWASTLDAPNYTLEEIAEGPEARLLAHVDGLVIGGRAVARELLWPALDSPVSSEERCAAATMALTVGLDAEGWARLLGLLDEAQDERRRGLVRGLQLGLDLDADSMSSNPAAAERRLLADLEGASTLGVSARLEVLAGRQHVPGPWLRPHLDSADVATARAAVTLARFGGPEGLRRLDPPPGIWDRLGRAEDPELREATITTALLLGVQGAWASAAYWAFAAPEPAMRRAAATWVAVLGDASAHARLLADLDDPELRRTSAWACAHAGRPDAVEAALPLLDDPEFGPLAAELPCAVAGLPVDRDELWRDPPPETAAESLPPLDADDLDEDLVPDAEAQLPLPDPAAIRAWWANARATLDDNPSLRHHAGRPLDAAGLRDALTAGPARWRHVQAMELALRSRGRALVNTRALARTQQRQLASLSLDAVEDCQRGMALP</sequence>
<organism evidence="2 3">
    <name type="scientific">Plesiocystis pacifica SIR-1</name>
    <dbReference type="NCBI Taxonomy" id="391625"/>
    <lineage>
        <taxon>Bacteria</taxon>
        <taxon>Pseudomonadati</taxon>
        <taxon>Myxococcota</taxon>
        <taxon>Polyangia</taxon>
        <taxon>Nannocystales</taxon>
        <taxon>Nannocystaceae</taxon>
        <taxon>Plesiocystis</taxon>
    </lineage>
</organism>
<evidence type="ECO:0000256" key="1">
    <source>
        <dbReference type="SAM" id="MobiDB-lite"/>
    </source>
</evidence>
<name>A6GD62_9BACT</name>
<evidence type="ECO:0008006" key="4">
    <source>
        <dbReference type="Google" id="ProtNLM"/>
    </source>
</evidence>
<gene>
    <name evidence="2" type="ORF">PPSIR1_07703</name>
</gene>
<dbReference type="STRING" id="391625.PPSIR1_07703"/>
<feature type="region of interest" description="Disordered" evidence="1">
    <location>
        <begin position="327"/>
        <end position="349"/>
    </location>
</feature>
<evidence type="ECO:0000313" key="2">
    <source>
        <dbReference type="EMBL" id="EDM76220.1"/>
    </source>
</evidence>
<dbReference type="Proteomes" id="UP000005801">
    <property type="component" value="Unassembled WGS sequence"/>
</dbReference>
<evidence type="ECO:0000313" key="3">
    <source>
        <dbReference type="Proteomes" id="UP000005801"/>
    </source>
</evidence>
<dbReference type="AlphaFoldDB" id="A6GD62"/>
<dbReference type="OrthoDB" id="5494927at2"/>
<keyword evidence="3" id="KW-1185">Reference proteome</keyword>
<dbReference type="RefSeq" id="WP_006974653.1">
    <property type="nucleotide sequence ID" value="NZ_ABCS01000070.1"/>
</dbReference>
<reference evidence="2 3" key="1">
    <citation type="submission" date="2007-06" db="EMBL/GenBank/DDBJ databases">
        <authorList>
            <person name="Shimkets L."/>
            <person name="Ferriera S."/>
            <person name="Johnson J."/>
            <person name="Kravitz S."/>
            <person name="Beeson K."/>
            <person name="Sutton G."/>
            <person name="Rogers Y.-H."/>
            <person name="Friedman R."/>
            <person name="Frazier M."/>
            <person name="Venter J.C."/>
        </authorList>
    </citation>
    <scope>NUCLEOTIDE SEQUENCE [LARGE SCALE GENOMIC DNA]</scope>
    <source>
        <strain evidence="2 3">SIR-1</strain>
    </source>
</reference>
<dbReference type="eggNOG" id="COG1413">
    <property type="taxonomic scope" value="Bacteria"/>
</dbReference>
<dbReference type="InterPro" id="IPR011989">
    <property type="entry name" value="ARM-like"/>
</dbReference>